<comment type="caution">
    <text evidence="4">Lacks conserved residue(s) required for the propagation of feature annotation.</text>
</comment>
<dbReference type="InterPro" id="IPR050301">
    <property type="entry name" value="NTE"/>
</dbReference>
<sequence length="302" mass="33757">MGVLHNFLKHIFLTPPRSKNVALVLGGGGARGFAHIGAIEALLERGYTIHAVSGTSMGALVGGFFAAGKLQELKSIILDMSKTEMMSLMDVSLGLDHVFSGEKLMNLFDEIIGVARIEYLPIKFCCSASDLVTGKEYVFREGMLKTAIRASISIPCIFKPVTLGDKILVDGSVHNTLPLNRVERTKDDILVAVNVSASEEEPFSLYAHKDPKSQGDIKKIVKRIFPFLKINYSDNTFNIAWRVSRMSIANNTQMAMQLTPPDICVEMAMDKYSMFDYDKTHQIIEYGYQEMNRMLDQYEMHI</sequence>
<reference evidence="6" key="1">
    <citation type="submission" date="2021-08" db="EMBL/GenBank/DDBJ databases">
        <title>Prevotella lacticifex sp. nov., isolated from rumen of cow.</title>
        <authorList>
            <person name="Shinkai T."/>
            <person name="Ikeyama N."/>
            <person name="Kumagai M."/>
            <person name="Ohmori H."/>
            <person name="Sakamoto M."/>
            <person name="Ohkuma M."/>
            <person name="Mitsumori M."/>
        </authorList>
    </citation>
    <scope>NUCLEOTIDE SEQUENCE</scope>
    <source>
        <strain evidence="6">DSM 11371</strain>
    </source>
</reference>
<evidence type="ECO:0000256" key="2">
    <source>
        <dbReference type="ARBA" id="ARBA00022963"/>
    </source>
</evidence>
<dbReference type="RefSeq" id="WP_006283336.1">
    <property type="nucleotide sequence ID" value="NZ_BPTR01000001.1"/>
</dbReference>
<dbReference type="AlphaFoldDB" id="A0AA37HVG7"/>
<gene>
    <name evidence="6" type="ORF">PRRU23_00570</name>
</gene>
<proteinExistence type="predicted"/>
<dbReference type="GO" id="GO:0016042">
    <property type="term" value="P:lipid catabolic process"/>
    <property type="evidence" value="ECO:0007669"/>
    <property type="project" value="UniProtKB-UniRule"/>
</dbReference>
<evidence type="ECO:0000256" key="3">
    <source>
        <dbReference type="ARBA" id="ARBA00023098"/>
    </source>
</evidence>
<protein>
    <submittedName>
        <fullName evidence="6">Phospholipase</fullName>
    </submittedName>
</protein>
<evidence type="ECO:0000259" key="5">
    <source>
        <dbReference type="PROSITE" id="PS51635"/>
    </source>
</evidence>
<dbReference type="InterPro" id="IPR002641">
    <property type="entry name" value="PNPLA_dom"/>
</dbReference>
<evidence type="ECO:0000256" key="1">
    <source>
        <dbReference type="ARBA" id="ARBA00022801"/>
    </source>
</evidence>
<dbReference type="Proteomes" id="UP000887043">
    <property type="component" value="Unassembled WGS sequence"/>
</dbReference>
<keyword evidence="2 4" id="KW-0442">Lipid degradation</keyword>
<name>A0AA37HVG7_SEGBR</name>
<feature type="domain" description="PNPLA" evidence="5">
    <location>
        <begin position="23"/>
        <end position="183"/>
    </location>
</feature>
<dbReference type="Gene3D" id="3.40.1090.10">
    <property type="entry name" value="Cytosolic phospholipase A2 catalytic domain"/>
    <property type="match status" value="2"/>
</dbReference>
<evidence type="ECO:0000256" key="4">
    <source>
        <dbReference type="PROSITE-ProRule" id="PRU01161"/>
    </source>
</evidence>
<dbReference type="GO" id="GO:0016787">
    <property type="term" value="F:hydrolase activity"/>
    <property type="evidence" value="ECO:0007669"/>
    <property type="project" value="UniProtKB-UniRule"/>
</dbReference>
<organism evidence="6 7">
    <name type="scientific">Segatella bryantii</name>
    <name type="common">Prevotella bryantii</name>
    <dbReference type="NCBI Taxonomy" id="77095"/>
    <lineage>
        <taxon>Bacteria</taxon>
        <taxon>Pseudomonadati</taxon>
        <taxon>Bacteroidota</taxon>
        <taxon>Bacteroidia</taxon>
        <taxon>Bacteroidales</taxon>
        <taxon>Prevotellaceae</taxon>
        <taxon>Segatella</taxon>
    </lineage>
</organism>
<accession>A0AA37HVG7</accession>
<dbReference type="PANTHER" id="PTHR14226">
    <property type="entry name" value="NEUROPATHY TARGET ESTERASE/SWISS CHEESE D.MELANOGASTER"/>
    <property type="match status" value="1"/>
</dbReference>
<dbReference type="Pfam" id="PF01734">
    <property type="entry name" value="Patatin"/>
    <property type="match status" value="1"/>
</dbReference>
<comment type="caution">
    <text evidence="6">The sequence shown here is derived from an EMBL/GenBank/DDBJ whole genome shotgun (WGS) entry which is preliminary data.</text>
</comment>
<feature type="short sequence motif" description="GXGXXG" evidence="4">
    <location>
        <begin position="27"/>
        <end position="32"/>
    </location>
</feature>
<evidence type="ECO:0000313" key="7">
    <source>
        <dbReference type="Proteomes" id="UP000887043"/>
    </source>
</evidence>
<feature type="active site" description="Proton acceptor" evidence="4">
    <location>
        <position position="170"/>
    </location>
</feature>
<dbReference type="InterPro" id="IPR016035">
    <property type="entry name" value="Acyl_Trfase/lysoPLipase"/>
</dbReference>
<dbReference type="PANTHER" id="PTHR14226:SF76">
    <property type="entry name" value="NTE FAMILY PROTEIN RSSA"/>
    <property type="match status" value="1"/>
</dbReference>
<keyword evidence="3 4" id="KW-0443">Lipid metabolism</keyword>
<feature type="short sequence motif" description="GXSXG" evidence="4">
    <location>
        <begin position="54"/>
        <end position="58"/>
    </location>
</feature>
<evidence type="ECO:0000313" key="6">
    <source>
        <dbReference type="EMBL" id="GJG26357.1"/>
    </source>
</evidence>
<dbReference type="PROSITE" id="PS51635">
    <property type="entry name" value="PNPLA"/>
    <property type="match status" value="1"/>
</dbReference>
<dbReference type="EMBL" id="BPTR01000001">
    <property type="protein sequence ID" value="GJG26357.1"/>
    <property type="molecule type" value="Genomic_DNA"/>
</dbReference>
<dbReference type="SUPFAM" id="SSF52151">
    <property type="entry name" value="FabD/lysophospholipase-like"/>
    <property type="match status" value="1"/>
</dbReference>
<keyword evidence="1 4" id="KW-0378">Hydrolase</keyword>
<feature type="active site" description="Nucleophile" evidence="4">
    <location>
        <position position="56"/>
    </location>
</feature>